<organism evidence="1 2">
    <name type="scientific">Solanum commersonii</name>
    <name type="common">Commerson's wild potato</name>
    <name type="synonym">Commerson's nightshade</name>
    <dbReference type="NCBI Taxonomy" id="4109"/>
    <lineage>
        <taxon>Eukaryota</taxon>
        <taxon>Viridiplantae</taxon>
        <taxon>Streptophyta</taxon>
        <taxon>Embryophyta</taxon>
        <taxon>Tracheophyta</taxon>
        <taxon>Spermatophyta</taxon>
        <taxon>Magnoliopsida</taxon>
        <taxon>eudicotyledons</taxon>
        <taxon>Gunneridae</taxon>
        <taxon>Pentapetalae</taxon>
        <taxon>asterids</taxon>
        <taxon>lamiids</taxon>
        <taxon>Solanales</taxon>
        <taxon>Solanaceae</taxon>
        <taxon>Solanoideae</taxon>
        <taxon>Solaneae</taxon>
        <taxon>Solanum</taxon>
    </lineage>
</organism>
<dbReference type="AlphaFoldDB" id="A0A9J5X7U0"/>
<dbReference type="OrthoDB" id="1750694at2759"/>
<dbReference type="PANTHER" id="PTHR46215:SF10">
    <property type="entry name" value="DIRIGENT PROTEIN"/>
    <property type="match status" value="1"/>
</dbReference>
<dbReference type="InterPro" id="IPR004265">
    <property type="entry name" value="Dirigent"/>
</dbReference>
<keyword evidence="2" id="KW-1185">Reference proteome</keyword>
<protein>
    <submittedName>
        <fullName evidence="1">Uncharacterized protein</fullName>
    </submittedName>
</protein>
<name>A0A9J5X7U0_SOLCO</name>
<evidence type="ECO:0000313" key="2">
    <source>
        <dbReference type="Proteomes" id="UP000824120"/>
    </source>
</evidence>
<proteinExistence type="predicted"/>
<dbReference type="PANTHER" id="PTHR46215">
    <property type="entry name" value="DIRIGENT PROTEIN 24-RELATED"/>
    <property type="match status" value="1"/>
</dbReference>
<evidence type="ECO:0000313" key="1">
    <source>
        <dbReference type="EMBL" id="KAG5583775.1"/>
    </source>
</evidence>
<comment type="caution">
    <text evidence="1">The sequence shown here is derived from an EMBL/GenBank/DDBJ whole genome shotgun (WGS) entry which is preliminary data.</text>
</comment>
<dbReference type="EMBL" id="JACXVP010000009">
    <property type="protein sequence ID" value="KAG5583775.1"/>
    <property type="molecule type" value="Genomic_DNA"/>
</dbReference>
<gene>
    <name evidence="1" type="ORF">H5410_044209</name>
</gene>
<sequence>MFSFFMHDILGGLRRSGRVVTGTIANSDANNLPFSKPNNQIFPISGGVPVNNIINVVNNFPYLVGLNGQQASYLTHSSKTVAITTY</sequence>
<dbReference type="Proteomes" id="UP000824120">
    <property type="component" value="Chromosome 9"/>
</dbReference>
<reference evidence="1 2" key="1">
    <citation type="submission" date="2020-09" db="EMBL/GenBank/DDBJ databases">
        <title>De no assembly of potato wild relative species, Solanum commersonii.</title>
        <authorList>
            <person name="Cho K."/>
        </authorList>
    </citation>
    <scope>NUCLEOTIDE SEQUENCE [LARGE SCALE GENOMIC DNA]</scope>
    <source>
        <strain evidence="1">LZ3.2</strain>
        <tissue evidence="1">Leaf</tissue>
    </source>
</reference>
<accession>A0A9J5X7U0</accession>